<evidence type="ECO:0000256" key="1">
    <source>
        <dbReference type="ARBA" id="ARBA00022490"/>
    </source>
</evidence>
<dbReference type="NCBIfam" id="TIGR00084">
    <property type="entry name" value="ruvA"/>
    <property type="match status" value="1"/>
</dbReference>
<comment type="similarity">
    <text evidence="6">Belongs to the RuvA family.</text>
</comment>
<dbReference type="Pfam" id="PF14520">
    <property type="entry name" value="HHH_5"/>
    <property type="match status" value="1"/>
</dbReference>
<reference evidence="8 9" key="1">
    <citation type="submission" date="2016-10" db="EMBL/GenBank/DDBJ databases">
        <authorList>
            <person name="de Groot N.N."/>
        </authorList>
    </citation>
    <scope>NUCLEOTIDE SEQUENCE [LARGE SCALE GENOMIC DNA]</scope>
    <source>
        <strain evidence="8 9">DSM 18180</strain>
    </source>
</reference>
<dbReference type="GO" id="GO:0009378">
    <property type="term" value="F:four-way junction helicase activity"/>
    <property type="evidence" value="ECO:0007669"/>
    <property type="project" value="InterPro"/>
</dbReference>
<evidence type="ECO:0000256" key="5">
    <source>
        <dbReference type="ARBA" id="ARBA00023204"/>
    </source>
</evidence>
<dbReference type="GO" id="GO:0048476">
    <property type="term" value="C:Holliday junction resolvase complex"/>
    <property type="evidence" value="ECO:0007669"/>
    <property type="project" value="UniProtKB-UniRule"/>
</dbReference>
<feature type="region of interest" description="Domain III" evidence="6">
    <location>
        <begin position="146"/>
        <end position="193"/>
    </location>
</feature>
<keyword evidence="5 6" id="KW-0234">DNA repair</keyword>
<dbReference type="GO" id="GO:0000400">
    <property type="term" value="F:four-way junction DNA binding"/>
    <property type="evidence" value="ECO:0007669"/>
    <property type="project" value="UniProtKB-UniRule"/>
</dbReference>
<comment type="subunit">
    <text evidence="6">Homotetramer. Forms an RuvA(8)-RuvB(12)-Holliday junction (HJ) complex. HJ DNA is sandwiched between 2 RuvA tetramers; dsDNA enters through RuvA and exits via RuvB. An RuvB hexamer assembles on each DNA strand where it exits the tetramer. Each RuvB hexamer is contacted by two RuvA subunits (via domain III) on 2 adjacent RuvB subunits; this complex drives branch migration. In the full resolvosome a probable DNA-RuvA(4)-RuvB(12)-RuvC(2) complex forms which resolves the HJ.</text>
</comment>
<evidence type="ECO:0000313" key="8">
    <source>
        <dbReference type="EMBL" id="SFZ90771.1"/>
    </source>
</evidence>
<dbReference type="SUPFAM" id="SSF47781">
    <property type="entry name" value="RuvA domain 2-like"/>
    <property type="match status" value="1"/>
</dbReference>
<dbReference type="OrthoDB" id="5293449at2"/>
<dbReference type="GO" id="GO:0006310">
    <property type="term" value="P:DNA recombination"/>
    <property type="evidence" value="ECO:0007669"/>
    <property type="project" value="UniProtKB-UniRule"/>
</dbReference>
<evidence type="ECO:0000256" key="6">
    <source>
        <dbReference type="HAMAP-Rule" id="MF_00031"/>
    </source>
</evidence>
<keyword evidence="9" id="KW-1185">Reference proteome</keyword>
<accession>A0A1K2IGH6</accession>
<dbReference type="Gene3D" id="2.40.50.140">
    <property type="entry name" value="Nucleic acid-binding proteins"/>
    <property type="match status" value="1"/>
</dbReference>
<dbReference type="InterPro" id="IPR036267">
    <property type="entry name" value="RuvA_C_sf"/>
</dbReference>
<gene>
    <name evidence="6" type="primary">ruvA</name>
    <name evidence="8" type="ORF">SAMN05428642_1011130</name>
</gene>
<name>A0A1K2IGH6_9FLAO</name>
<comment type="caution">
    <text evidence="6">Lacks conserved residue(s) required for the propagation of feature annotation.</text>
</comment>
<keyword evidence="4 6" id="KW-0233">DNA recombination</keyword>
<keyword evidence="1 6" id="KW-0963">Cytoplasm</keyword>
<dbReference type="Pfam" id="PF07499">
    <property type="entry name" value="RuvA_C"/>
    <property type="match status" value="1"/>
</dbReference>
<keyword evidence="3 6" id="KW-0238">DNA-binding</keyword>
<dbReference type="InterPro" id="IPR000085">
    <property type="entry name" value="RuvA"/>
</dbReference>
<dbReference type="InterPro" id="IPR013849">
    <property type="entry name" value="DNA_helicase_Holl-junc_RuvA_I"/>
</dbReference>
<dbReference type="SUPFAM" id="SSF50249">
    <property type="entry name" value="Nucleic acid-binding proteins"/>
    <property type="match status" value="1"/>
</dbReference>
<dbReference type="STRING" id="369401.SAMN05428642_1011130"/>
<dbReference type="GO" id="GO:0009379">
    <property type="term" value="C:Holliday junction helicase complex"/>
    <property type="evidence" value="ECO:0007669"/>
    <property type="project" value="InterPro"/>
</dbReference>
<evidence type="ECO:0000259" key="7">
    <source>
        <dbReference type="SMART" id="SM00278"/>
    </source>
</evidence>
<dbReference type="InterPro" id="IPR003583">
    <property type="entry name" value="Hlx-hairpin-Hlx_DNA-bd_motif"/>
</dbReference>
<dbReference type="Gene3D" id="1.10.150.20">
    <property type="entry name" value="5' to 3' exonuclease, C-terminal subdomain"/>
    <property type="match status" value="1"/>
</dbReference>
<dbReference type="CDD" id="cd14332">
    <property type="entry name" value="UBA_RuvA_C"/>
    <property type="match status" value="1"/>
</dbReference>
<dbReference type="EMBL" id="FPKV01000001">
    <property type="protein sequence ID" value="SFZ90771.1"/>
    <property type="molecule type" value="Genomic_DNA"/>
</dbReference>
<dbReference type="HAMAP" id="MF_00031">
    <property type="entry name" value="DNA_HJ_migration_RuvA"/>
    <property type="match status" value="1"/>
</dbReference>
<evidence type="ECO:0000256" key="3">
    <source>
        <dbReference type="ARBA" id="ARBA00023125"/>
    </source>
</evidence>
<evidence type="ECO:0000256" key="4">
    <source>
        <dbReference type="ARBA" id="ARBA00023172"/>
    </source>
</evidence>
<keyword evidence="2 6" id="KW-0227">DNA damage</keyword>
<dbReference type="InterPro" id="IPR012340">
    <property type="entry name" value="NA-bd_OB-fold"/>
</dbReference>
<dbReference type="InterPro" id="IPR011114">
    <property type="entry name" value="RuvA_C"/>
</dbReference>
<keyword evidence="8" id="KW-0378">Hydrolase</keyword>
<feature type="domain" description="Helix-hairpin-helix DNA-binding motif class 1" evidence="7">
    <location>
        <begin position="107"/>
        <end position="126"/>
    </location>
</feature>
<comment type="function">
    <text evidence="6">The RuvA-RuvB-RuvC complex processes Holliday junction (HJ) DNA during genetic recombination and DNA repair, while the RuvA-RuvB complex plays an important role in the rescue of blocked DNA replication forks via replication fork reversal (RFR). RuvA specifically binds to HJ cruciform DNA, conferring on it an open structure. The RuvB hexamer acts as an ATP-dependent pump, pulling dsDNA into and through the RuvAB complex. HJ branch migration allows RuvC to scan DNA until it finds its consensus sequence, where it cleaves and resolves the cruciform DNA.</text>
</comment>
<dbReference type="GO" id="GO:0006281">
    <property type="term" value="P:DNA repair"/>
    <property type="evidence" value="ECO:0007669"/>
    <property type="project" value="UniProtKB-UniRule"/>
</dbReference>
<dbReference type="RefSeq" id="WP_072400737.1">
    <property type="nucleotide sequence ID" value="NZ_FPKV01000001.1"/>
</dbReference>
<keyword evidence="8" id="KW-0347">Helicase</keyword>
<dbReference type="GO" id="GO:0005737">
    <property type="term" value="C:cytoplasm"/>
    <property type="evidence" value="ECO:0007669"/>
    <property type="project" value="UniProtKB-SubCell"/>
</dbReference>
<proteinExistence type="inferred from homology"/>
<keyword evidence="8" id="KW-0547">Nucleotide-binding</keyword>
<dbReference type="SMART" id="SM00278">
    <property type="entry name" value="HhH1"/>
    <property type="match status" value="2"/>
</dbReference>
<organism evidence="8 9">
    <name type="scientific">Flaviramulus basaltis</name>
    <dbReference type="NCBI Taxonomy" id="369401"/>
    <lineage>
        <taxon>Bacteria</taxon>
        <taxon>Pseudomonadati</taxon>
        <taxon>Bacteroidota</taxon>
        <taxon>Flavobacteriia</taxon>
        <taxon>Flavobacteriales</taxon>
        <taxon>Flavobacteriaceae</taxon>
        <taxon>Flaviramulus</taxon>
    </lineage>
</organism>
<dbReference type="Proteomes" id="UP000182544">
    <property type="component" value="Unassembled WGS sequence"/>
</dbReference>
<sequence length="193" mass="21295">MITHIQGKLTEKNPTHVVIDCNGVGYMLHISLHTYSQIPEGENLKLYTHLQVKEDSHTLYGFSSLAEREIFRLLLSVSGIGASIARTMLSSLTPKQVREGIASSDVALIQSIKGIGAKTAQRVIIDLKDKILRIYDIDEVSVSKDNTNKNEALSALEVLGFVKKQAERVVDKIMIAQPDASVETIIKQALKNL</sequence>
<dbReference type="Gene3D" id="1.10.8.10">
    <property type="entry name" value="DNA helicase RuvA subunit, C-terminal domain"/>
    <property type="match status" value="1"/>
</dbReference>
<evidence type="ECO:0000256" key="2">
    <source>
        <dbReference type="ARBA" id="ARBA00022763"/>
    </source>
</evidence>
<dbReference type="GO" id="GO:0005524">
    <property type="term" value="F:ATP binding"/>
    <property type="evidence" value="ECO:0007669"/>
    <property type="project" value="InterPro"/>
</dbReference>
<keyword evidence="8" id="KW-0067">ATP-binding</keyword>
<evidence type="ECO:0000313" key="9">
    <source>
        <dbReference type="Proteomes" id="UP000182544"/>
    </source>
</evidence>
<dbReference type="SUPFAM" id="SSF46929">
    <property type="entry name" value="DNA helicase RuvA subunit, C-terminal domain"/>
    <property type="match status" value="1"/>
</dbReference>
<comment type="subcellular location">
    <subcellularLocation>
        <location evidence="6">Cytoplasm</location>
    </subcellularLocation>
</comment>
<protein>
    <recommendedName>
        <fullName evidence="6">Holliday junction branch migration complex subunit RuvA</fullName>
    </recommendedName>
</protein>
<dbReference type="AlphaFoldDB" id="A0A1K2IGH6"/>
<feature type="domain" description="Helix-hairpin-helix DNA-binding motif class 1" evidence="7">
    <location>
        <begin position="72"/>
        <end position="91"/>
    </location>
</feature>
<comment type="domain">
    <text evidence="6">Has three domains with a flexible linker between the domains II and III and assumes an 'L' shape. Domain III is highly mobile and contacts RuvB.</text>
</comment>
<dbReference type="InterPro" id="IPR010994">
    <property type="entry name" value="RuvA_2-like"/>
</dbReference>
<dbReference type="Pfam" id="PF01330">
    <property type="entry name" value="RuvA_N"/>
    <property type="match status" value="1"/>
</dbReference>